<dbReference type="InterPro" id="IPR018680">
    <property type="entry name" value="DUF2164"/>
</dbReference>
<accession>A0ABZ3H968</accession>
<dbReference type="Proteomes" id="UP001447842">
    <property type="component" value="Chromosome"/>
</dbReference>
<organism evidence="1 2">
    <name type="scientific">Sulfurimonas diazotrophicus</name>
    <dbReference type="NCBI Taxonomy" id="3131939"/>
    <lineage>
        <taxon>Bacteria</taxon>
        <taxon>Pseudomonadati</taxon>
        <taxon>Campylobacterota</taxon>
        <taxon>Epsilonproteobacteria</taxon>
        <taxon>Campylobacterales</taxon>
        <taxon>Sulfurimonadaceae</taxon>
        <taxon>Sulfurimonas</taxon>
    </lineage>
</organism>
<gene>
    <name evidence="1" type="ORF">WCY31_12670</name>
</gene>
<dbReference type="RefSeq" id="WP_345972687.1">
    <property type="nucleotide sequence ID" value="NZ_CP147920.1"/>
</dbReference>
<protein>
    <submittedName>
        <fullName evidence="1">DUF2164 domain-containing protein</fullName>
    </submittedName>
</protein>
<sequence length="84" mass="9571">MSDIVVFSPEEKAILIEKIKTYVAKELDQEIGGFDAEFLLDFFAEEIGVYFYNKGLNDGLDEMRVRIDTIADDVGYTLEKNSHS</sequence>
<dbReference type="Pfam" id="PF09932">
    <property type="entry name" value="DUF2164"/>
    <property type="match status" value="1"/>
</dbReference>
<reference evidence="1 2" key="1">
    <citation type="submission" date="2024-03" db="EMBL/GenBank/DDBJ databases">
        <title>Sulfurimonas sp. HSL3-1.</title>
        <authorList>
            <person name="Wang S."/>
        </authorList>
    </citation>
    <scope>NUCLEOTIDE SEQUENCE [LARGE SCALE GENOMIC DNA]</scope>
    <source>
        <strain evidence="1 2">HSL3-1</strain>
    </source>
</reference>
<name>A0ABZ3H968_9BACT</name>
<dbReference type="EMBL" id="CP147920">
    <property type="protein sequence ID" value="XAU15077.1"/>
    <property type="molecule type" value="Genomic_DNA"/>
</dbReference>
<keyword evidence="2" id="KW-1185">Reference proteome</keyword>
<evidence type="ECO:0000313" key="1">
    <source>
        <dbReference type="EMBL" id="XAU15077.1"/>
    </source>
</evidence>
<proteinExistence type="predicted"/>
<evidence type="ECO:0000313" key="2">
    <source>
        <dbReference type="Proteomes" id="UP001447842"/>
    </source>
</evidence>